<protein>
    <submittedName>
        <fullName evidence="4">Aldo/keto reductase</fullName>
    </submittedName>
</protein>
<evidence type="ECO:0000256" key="2">
    <source>
        <dbReference type="ARBA" id="ARBA00038157"/>
    </source>
</evidence>
<evidence type="ECO:0000259" key="3">
    <source>
        <dbReference type="Pfam" id="PF00248"/>
    </source>
</evidence>
<keyword evidence="1" id="KW-0521">NADP</keyword>
<dbReference type="InterPro" id="IPR036812">
    <property type="entry name" value="NAD(P)_OxRdtase_dom_sf"/>
</dbReference>
<feature type="domain" description="NADP-dependent oxidoreductase" evidence="3">
    <location>
        <begin position="55"/>
        <end position="236"/>
    </location>
</feature>
<gene>
    <name evidence="4" type="ORF">ARMGADRAFT_1168208</name>
</gene>
<dbReference type="AlphaFoldDB" id="A0A2H3D990"/>
<proteinExistence type="inferred from homology"/>
<feature type="domain" description="NADP-dependent oxidoreductase" evidence="3">
    <location>
        <begin position="256"/>
        <end position="308"/>
    </location>
</feature>
<reference evidence="5" key="1">
    <citation type="journal article" date="2017" name="Nat. Ecol. Evol.">
        <title>Genome expansion and lineage-specific genetic innovations in the forest pathogenic fungi Armillaria.</title>
        <authorList>
            <person name="Sipos G."/>
            <person name="Prasanna A.N."/>
            <person name="Walter M.C."/>
            <person name="O'Connor E."/>
            <person name="Balint B."/>
            <person name="Krizsan K."/>
            <person name="Kiss B."/>
            <person name="Hess J."/>
            <person name="Varga T."/>
            <person name="Slot J."/>
            <person name="Riley R."/>
            <person name="Boka B."/>
            <person name="Rigling D."/>
            <person name="Barry K."/>
            <person name="Lee J."/>
            <person name="Mihaltcheva S."/>
            <person name="LaButti K."/>
            <person name="Lipzen A."/>
            <person name="Waldron R."/>
            <person name="Moloney N.M."/>
            <person name="Sperisen C."/>
            <person name="Kredics L."/>
            <person name="Vagvoelgyi C."/>
            <person name="Patrignani A."/>
            <person name="Fitzpatrick D."/>
            <person name="Nagy I."/>
            <person name="Doyle S."/>
            <person name="Anderson J.B."/>
            <person name="Grigoriev I.V."/>
            <person name="Gueldener U."/>
            <person name="Muensterkoetter M."/>
            <person name="Nagy L.G."/>
        </authorList>
    </citation>
    <scope>NUCLEOTIDE SEQUENCE [LARGE SCALE GENOMIC DNA]</scope>
    <source>
        <strain evidence="5">Ar21-2</strain>
    </source>
</reference>
<keyword evidence="5" id="KW-1185">Reference proteome</keyword>
<dbReference type="SUPFAM" id="SSF51430">
    <property type="entry name" value="NAD(P)-linked oxidoreductase"/>
    <property type="match status" value="1"/>
</dbReference>
<dbReference type="Pfam" id="PF00248">
    <property type="entry name" value="Aldo_ket_red"/>
    <property type="match status" value="2"/>
</dbReference>
<dbReference type="PANTHER" id="PTHR43364">
    <property type="entry name" value="NADH-SPECIFIC METHYLGLYOXAL REDUCTASE-RELATED"/>
    <property type="match status" value="1"/>
</dbReference>
<dbReference type="STRING" id="47427.A0A2H3D990"/>
<dbReference type="EMBL" id="KZ293675">
    <property type="protein sequence ID" value="PBK87992.1"/>
    <property type="molecule type" value="Genomic_DNA"/>
</dbReference>
<name>A0A2H3D990_ARMGA</name>
<evidence type="ECO:0000313" key="4">
    <source>
        <dbReference type="EMBL" id="PBK87992.1"/>
    </source>
</evidence>
<dbReference type="PANTHER" id="PTHR43364:SF7">
    <property type="entry name" value="NADP-DEPENDENT OXIDOREDUCTASE DOMAIN-CONTAINING PROTEIN-RELATED"/>
    <property type="match status" value="1"/>
</dbReference>
<accession>A0A2H3D990</accession>
<sequence length="311" mass="34279">MSVGHAKEASPATAGSFSLYPNEFITSLFQVASDPPTKLGIYRVLSSRTGVRVSPLVLGAMNVGDKWEVFGMRWMNKPKESSFELLDAYFDMGGNFIDTANFYQDETPEEFLGEWAEKRGIRDQLVIATKYTSNCKRGKTLLRRRSTTQGTTPSSVEVGPQKLQTSYIDILYVHWWGFEPSIPEVMDSLHNFVAAQKVLYLGISVTPAWVVAQANQYAMDHSKTPFFIYQGKWSALSVGRGRTRKVAYGRGGTAAEGDGALEKVAAEVGVGSNIGAVAIVYVMHKTPNIFPIIGGRKVEQLESNLEAYLVV</sequence>
<dbReference type="InterPro" id="IPR023210">
    <property type="entry name" value="NADP_OxRdtase_dom"/>
</dbReference>
<comment type="similarity">
    <text evidence="2">Belongs to the aldo/keto reductase family. Aldo/keto reductase 2 subfamily.</text>
</comment>
<dbReference type="OrthoDB" id="48988at2759"/>
<dbReference type="InterPro" id="IPR050523">
    <property type="entry name" value="AKR_Detox_Biosynth"/>
</dbReference>
<dbReference type="Proteomes" id="UP000217790">
    <property type="component" value="Unassembled WGS sequence"/>
</dbReference>
<evidence type="ECO:0000256" key="1">
    <source>
        <dbReference type="ARBA" id="ARBA00022857"/>
    </source>
</evidence>
<organism evidence="4 5">
    <name type="scientific">Armillaria gallica</name>
    <name type="common">Bulbous honey fungus</name>
    <name type="synonym">Armillaria bulbosa</name>
    <dbReference type="NCBI Taxonomy" id="47427"/>
    <lineage>
        <taxon>Eukaryota</taxon>
        <taxon>Fungi</taxon>
        <taxon>Dikarya</taxon>
        <taxon>Basidiomycota</taxon>
        <taxon>Agaricomycotina</taxon>
        <taxon>Agaricomycetes</taxon>
        <taxon>Agaricomycetidae</taxon>
        <taxon>Agaricales</taxon>
        <taxon>Marasmiineae</taxon>
        <taxon>Physalacriaceae</taxon>
        <taxon>Armillaria</taxon>
    </lineage>
</organism>
<dbReference type="Gene3D" id="3.20.20.100">
    <property type="entry name" value="NADP-dependent oxidoreductase domain"/>
    <property type="match status" value="1"/>
</dbReference>
<evidence type="ECO:0000313" key="5">
    <source>
        <dbReference type="Proteomes" id="UP000217790"/>
    </source>
</evidence>
<dbReference type="InParanoid" id="A0A2H3D990"/>